<name>W2PXQ4_PHYN3</name>
<dbReference type="VEuPathDB" id="FungiDB:PPTG_14156"/>
<proteinExistence type="predicted"/>
<gene>
    <name evidence="1" type="ORF">PPTG_14156</name>
</gene>
<reference evidence="2" key="1">
    <citation type="submission" date="2011-12" db="EMBL/GenBank/DDBJ databases">
        <authorList>
            <consortium name="The Broad Institute Genome Sequencing Platform"/>
            <person name="Russ C."/>
            <person name="Tyler B."/>
            <person name="Panabieres F."/>
            <person name="Shan W."/>
            <person name="Tripathy S."/>
            <person name="Grunwald N."/>
            <person name="Machado M."/>
            <person name="Young S.K."/>
            <person name="Zeng Q."/>
            <person name="Gargeya S."/>
            <person name="Fitzgerald M."/>
            <person name="Haas B."/>
            <person name="Abouelleil A."/>
            <person name="Alvarado L."/>
            <person name="Arachchi H.M."/>
            <person name="Berlin A."/>
            <person name="Chapman S.B."/>
            <person name="Gearin G."/>
            <person name="Goldberg J."/>
            <person name="Griggs A."/>
            <person name="Gujja S."/>
            <person name="Hansen M."/>
            <person name="Heiman D."/>
            <person name="Howarth C."/>
            <person name="Larimer J."/>
            <person name="Lui A."/>
            <person name="MacDonald P.J.P."/>
            <person name="McCowen C."/>
            <person name="Montmayeur A."/>
            <person name="Murphy C."/>
            <person name="Neiman D."/>
            <person name="Pearson M."/>
            <person name="Priest M."/>
            <person name="Roberts A."/>
            <person name="Saif S."/>
            <person name="Shea T."/>
            <person name="Sisk P."/>
            <person name="Stolte C."/>
            <person name="Sykes S."/>
            <person name="Wortman J."/>
            <person name="Nusbaum C."/>
            <person name="Birren B."/>
        </authorList>
    </citation>
    <scope>NUCLEOTIDE SEQUENCE [LARGE SCALE GENOMIC DNA]</scope>
    <source>
        <strain evidence="2">INRA-310</strain>
    </source>
</reference>
<protein>
    <submittedName>
        <fullName evidence="1">Uncharacterized protein</fullName>
    </submittedName>
</protein>
<evidence type="ECO:0000313" key="2">
    <source>
        <dbReference type="Proteomes" id="UP000018817"/>
    </source>
</evidence>
<dbReference type="GeneID" id="20183463"/>
<sequence length="50" mass="5514">MVFLYLFSSDSSCRFECCVQLVMFAGGMAMRGLPSRHLVPSTIHSGCVIK</sequence>
<organism evidence="1 2">
    <name type="scientific">Phytophthora nicotianae (strain INRA-310)</name>
    <name type="common">Phytophthora parasitica</name>
    <dbReference type="NCBI Taxonomy" id="761204"/>
    <lineage>
        <taxon>Eukaryota</taxon>
        <taxon>Sar</taxon>
        <taxon>Stramenopiles</taxon>
        <taxon>Oomycota</taxon>
        <taxon>Peronosporomycetes</taxon>
        <taxon>Peronosporales</taxon>
        <taxon>Peronosporaceae</taxon>
        <taxon>Phytophthora</taxon>
    </lineage>
</organism>
<dbReference type="RefSeq" id="XP_008909391.1">
    <property type="nucleotide sequence ID" value="XM_008911143.1"/>
</dbReference>
<dbReference type="Proteomes" id="UP000018817">
    <property type="component" value="Unassembled WGS sequence"/>
</dbReference>
<evidence type="ECO:0000313" key="1">
    <source>
        <dbReference type="EMBL" id="ETN05416.1"/>
    </source>
</evidence>
<dbReference type="AlphaFoldDB" id="W2PXQ4"/>
<reference evidence="1 2" key="2">
    <citation type="submission" date="2013-11" db="EMBL/GenBank/DDBJ databases">
        <title>The Genome Sequence of Phytophthora parasitica INRA-310.</title>
        <authorList>
            <consortium name="The Broad Institute Genomics Platform"/>
            <person name="Russ C."/>
            <person name="Tyler B."/>
            <person name="Panabieres F."/>
            <person name="Shan W."/>
            <person name="Tripathy S."/>
            <person name="Grunwald N."/>
            <person name="Machado M."/>
            <person name="Johnson C.S."/>
            <person name="Arredondo F."/>
            <person name="Hong C."/>
            <person name="Coffey M."/>
            <person name="Young S.K."/>
            <person name="Zeng Q."/>
            <person name="Gargeya S."/>
            <person name="Fitzgerald M."/>
            <person name="Abouelleil A."/>
            <person name="Alvarado L."/>
            <person name="Chapman S.B."/>
            <person name="Gainer-Dewar J."/>
            <person name="Goldberg J."/>
            <person name="Griggs A."/>
            <person name="Gujja S."/>
            <person name="Hansen M."/>
            <person name="Howarth C."/>
            <person name="Imamovic A."/>
            <person name="Ireland A."/>
            <person name="Larimer J."/>
            <person name="McCowan C."/>
            <person name="Murphy C."/>
            <person name="Pearson M."/>
            <person name="Poon T.W."/>
            <person name="Priest M."/>
            <person name="Roberts A."/>
            <person name="Saif S."/>
            <person name="Shea T."/>
            <person name="Sykes S."/>
            <person name="Wortman J."/>
            <person name="Nusbaum C."/>
            <person name="Birren B."/>
        </authorList>
    </citation>
    <scope>NUCLEOTIDE SEQUENCE [LARGE SCALE GENOMIC DNA]</scope>
    <source>
        <strain evidence="1 2">INRA-310</strain>
    </source>
</reference>
<accession>W2PXQ4</accession>
<dbReference type="EMBL" id="KI669600">
    <property type="protein sequence ID" value="ETN05416.1"/>
    <property type="molecule type" value="Genomic_DNA"/>
</dbReference>